<organism evidence="2 3">
    <name type="scientific">Mortierella alpina</name>
    <name type="common">Oleaginous fungus</name>
    <name type="synonym">Mortierella renispora</name>
    <dbReference type="NCBI Taxonomy" id="64518"/>
    <lineage>
        <taxon>Eukaryota</taxon>
        <taxon>Fungi</taxon>
        <taxon>Fungi incertae sedis</taxon>
        <taxon>Mucoromycota</taxon>
        <taxon>Mortierellomycotina</taxon>
        <taxon>Mortierellomycetes</taxon>
        <taxon>Mortierellales</taxon>
        <taxon>Mortierellaceae</taxon>
        <taxon>Mortierella</taxon>
    </lineage>
</organism>
<name>A0A9P8CUW9_MORAP</name>
<dbReference type="EMBL" id="JAIFTL010000498">
    <property type="protein sequence ID" value="KAG9319311.1"/>
    <property type="molecule type" value="Genomic_DNA"/>
</dbReference>
<evidence type="ECO:0000256" key="1">
    <source>
        <dbReference type="SAM" id="MobiDB-lite"/>
    </source>
</evidence>
<proteinExistence type="predicted"/>
<feature type="compositionally biased region" description="Basic and acidic residues" evidence="1">
    <location>
        <begin position="220"/>
        <end position="232"/>
    </location>
</feature>
<accession>A0A9P8CUW9</accession>
<sequence>MASPAYTGATDSLPEGIESAPYFKTNKVAEWSLQGFLTATGRDERSFLSEILDLSKFKPVPLDVRLFARALYKFYNGTFGKEVTAIAKDQAQSSINRSVFRGKEQLIVQRRYKEDLERDLNRGVGSATQSKRTKPASRLQNILNYKNNSSNPFVDEENSSIPSTWTLSSRLKGNGTAAGAEKKLDIADGNIQSPELSVDTKDGEGDEMAQFGSNTNDDAYSEKHTTANEKDTYKPENEQYSLLHTPTKQAVDLGAYELGEASLVHFKMLNQDTEWVYGDMDMAKEFHEFRSRNCQSFSFARDWIADLTPGSHFEQALPSHIKPVANLVELSNLNVNERWPTLAAVFGRVFTSNSYDEVRLAIYNEDLTDPVVFYLISIVVSYSHYFAFHSELPQDLNEREAFIGFAWSFIRGALTLTSIETRSLEVLITGVEERKNQNLDLRLDVKQTGQFADGVGFSGSNQIYLAEASTLHQPKAEKLKEDEV</sequence>
<gene>
    <name evidence="2" type="ORF">KVV02_000727</name>
</gene>
<evidence type="ECO:0000313" key="2">
    <source>
        <dbReference type="EMBL" id="KAG9319311.1"/>
    </source>
</evidence>
<reference evidence="2" key="1">
    <citation type="submission" date="2021-07" db="EMBL/GenBank/DDBJ databases">
        <title>Draft genome of Mortierella alpina, strain LL118, isolated from an aspen leaf litter sample.</title>
        <authorList>
            <person name="Yang S."/>
            <person name="Vinatzer B.A."/>
        </authorList>
    </citation>
    <scope>NUCLEOTIDE SEQUENCE</scope>
    <source>
        <strain evidence="2">LL118</strain>
    </source>
</reference>
<protein>
    <submittedName>
        <fullName evidence="2">Uncharacterized protein</fullName>
    </submittedName>
</protein>
<dbReference type="Proteomes" id="UP000717515">
    <property type="component" value="Unassembled WGS sequence"/>
</dbReference>
<evidence type="ECO:0000313" key="3">
    <source>
        <dbReference type="Proteomes" id="UP000717515"/>
    </source>
</evidence>
<dbReference type="AlphaFoldDB" id="A0A9P8CUW9"/>
<comment type="caution">
    <text evidence="2">The sequence shown here is derived from an EMBL/GenBank/DDBJ whole genome shotgun (WGS) entry which is preliminary data.</text>
</comment>
<feature type="region of interest" description="Disordered" evidence="1">
    <location>
        <begin position="183"/>
        <end position="232"/>
    </location>
</feature>